<feature type="domain" description="C2H2-type" evidence="13">
    <location>
        <begin position="142"/>
        <end position="169"/>
    </location>
</feature>
<dbReference type="FunFam" id="3.30.160.60:FF:000446">
    <property type="entry name" value="Zinc finger protein"/>
    <property type="match status" value="1"/>
</dbReference>
<feature type="domain" description="C2H2-type" evidence="13">
    <location>
        <begin position="885"/>
        <end position="912"/>
    </location>
</feature>
<reference evidence="14" key="2">
    <citation type="submission" date="2025-09" db="UniProtKB">
        <authorList>
            <consortium name="Ensembl"/>
        </authorList>
    </citation>
    <scope>IDENTIFICATION</scope>
</reference>
<dbReference type="GO" id="GO:0042802">
    <property type="term" value="F:identical protein binding"/>
    <property type="evidence" value="ECO:0007669"/>
    <property type="project" value="UniProtKB-ARBA"/>
</dbReference>
<evidence type="ECO:0000256" key="11">
    <source>
        <dbReference type="PROSITE-ProRule" id="PRU00042"/>
    </source>
</evidence>
<proteinExistence type="inferred from homology"/>
<dbReference type="GeneTree" id="ENSGT00950000183052"/>
<reference evidence="14" key="1">
    <citation type="submission" date="2025-08" db="UniProtKB">
        <authorList>
            <consortium name="Ensembl"/>
        </authorList>
    </citation>
    <scope>IDENTIFICATION</scope>
</reference>
<feature type="region of interest" description="Disordered" evidence="12">
    <location>
        <begin position="70"/>
        <end position="96"/>
    </location>
</feature>
<organism evidence="14 15">
    <name type="scientific">Oryzias sinensis</name>
    <name type="common">Chinese medaka</name>
    <dbReference type="NCBI Taxonomy" id="183150"/>
    <lineage>
        <taxon>Eukaryota</taxon>
        <taxon>Metazoa</taxon>
        <taxon>Chordata</taxon>
        <taxon>Craniata</taxon>
        <taxon>Vertebrata</taxon>
        <taxon>Euteleostomi</taxon>
        <taxon>Actinopterygii</taxon>
        <taxon>Neopterygii</taxon>
        <taxon>Teleostei</taxon>
        <taxon>Neoteleostei</taxon>
        <taxon>Acanthomorphata</taxon>
        <taxon>Ovalentaria</taxon>
        <taxon>Atherinomorphae</taxon>
        <taxon>Beloniformes</taxon>
        <taxon>Adrianichthyidae</taxon>
        <taxon>Oryziinae</taxon>
        <taxon>Oryzias</taxon>
    </lineage>
</organism>
<dbReference type="GO" id="GO:0000981">
    <property type="term" value="F:DNA-binding transcription factor activity, RNA polymerase II-specific"/>
    <property type="evidence" value="ECO:0007669"/>
    <property type="project" value="TreeGrafter"/>
</dbReference>
<dbReference type="FunFam" id="3.30.160.60:FF:001450">
    <property type="entry name" value="zinc finger protein 774"/>
    <property type="match status" value="1"/>
</dbReference>
<evidence type="ECO:0000256" key="3">
    <source>
        <dbReference type="ARBA" id="ARBA00022723"/>
    </source>
</evidence>
<dbReference type="SMART" id="SM00355">
    <property type="entry name" value="ZnF_C2H2"/>
    <property type="match status" value="24"/>
</dbReference>
<feature type="domain" description="C2H2-type" evidence="13">
    <location>
        <begin position="761"/>
        <end position="788"/>
    </location>
</feature>
<comment type="similarity">
    <text evidence="2">Belongs to the krueppel C2H2-type zinc-finger protein family.</text>
</comment>
<dbReference type="FunFam" id="3.30.160.60:FF:000130">
    <property type="entry name" value="Spalt-like transcription factor 4"/>
    <property type="match status" value="1"/>
</dbReference>
<keyword evidence="10" id="KW-0539">Nucleus</keyword>
<evidence type="ECO:0000256" key="6">
    <source>
        <dbReference type="ARBA" id="ARBA00022833"/>
    </source>
</evidence>
<protein>
    <recommendedName>
        <fullName evidence="13">C2H2-type domain-containing protein</fullName>
    </recommendedName>
</protein>
<dbReference type="PROSITE" id="PS50157">
    <property type="entry name" value="ZINC_FINGER_C2H2_2"/>
    <property type="match status" value="20"/>
</dbReference>
<keyword evidence="5 11" id="KW-0863">Zinc-finger</keyword>
<comment type="subcellular location">
    <subcellularLocation>
        <location evidence="1">Nucleus</location>
    </subcellularLocation>
</comment>
<feature type="domain" description="C2H2-type" evidence="13">
    <location>
        <begin position="996"/>
        <end position="1023"/>
    </location>
</feature>
<feature type="domain" description="C2H2-type" evidence="13">
    <location>
        <begin position="817"/>
        <end position="844"/>
    </location>
</feature>
<evidence type="ECO:0000256" key="12">
    <source>
        <dbReference type="SAM" id="MobiDB-lite"/>
    </source>
</evidence>
<dbReference type="FunFam" id="3.30.160.60:FF:000032">
    <property type="entry name" value="Krueppel-like factor 4"/>
    <property type="match status" value="1"/>
</dbReference>
<dbReference type="Pfam" id="PF13912">
    <property type="entry name" value="zf-C2H2_6"/>
    <property type="match status" value="4"/>
</dbReference>
<dbReference type="FunFam" id="3.30.160.60:FF:000478">
    <property type="entry name" value="Zinc finger protein 133"/>
    <property type="match status" value="1"/>
</dbReference>
<feature type="domain" description="C2H2-type" evidence="13">
    <location>
        <begin position="170"/>
        <end position="197"/>
    </location>
</feature>
<keyword evidence="15" id="KW-1185">Reference proteome</keyword>
<dbReference type="FunFam" id="3.30.160.60:FF:001325">
    <property type="entry name" value="zinc finger protein 200"/>
    <property type="match status" value="1"/>
</dbReference>
<feature type="domain" description="C2H2-type" evidence="13">
    <location>
        <begin position="1024"/>
        <end position="1051"/>
    </location>
</feature>
<dbReference type="FunFam" id="3.30.160.60:FF:002343">
    <property type="entry name" value="Zinc finger protein 33A"/>
    <property type="match status" value="1"/>
</dbReference>
<keyword evidence="3" id="KW-0479">Metal-binding</keyword>
<evidence type="ECO:0000313" key="15">
    <source>
        <dbReference type="Proteomes" id="UP000694383"/>
    </source>
</evidence>
<feature type="domain" description="C2H2-type" evidence="13">
    <location>
        <begin position="912"/>
        <end position="939"/>
    </location>
</feature>
<keyword evidence="8" id="KW-0238">DNA-binding</keyword>
<dbReference type="InterPro" id="IPR050752">
    <property type="entry name" value="C2H2-ZF_domain"/>
</dbReference>
<evidence type="ECO:0000256" key="5">
    <source>
        <dbReference type="ARBA" id="ARBA00022771"/>
    </source>
</evidence>
<dbReference type="Gene3D" id="3.30.160.60">
    <property type="entry name" value="Classic Zinc Finger"/>
    <property type="match status" value="20"/>
</dbReference>
<evidence type="ECO:0000259" key="13">
    <source>
        <dbReference type="PROSITE" id="PS50157"/>
    </source>
</evidence>
<feature type="region of interest" description="Disordered" evidence="12">
    <location>
        <begin position="644"/>
        <end position="671"/>
    </location>
</feature>
<name>A0A8C7ZIY7_9TELE</name>
<feature type="domain" description="C2H2-type" evidence="13">
    <location>
        <begin position="396"/>
        <end position="423"/>
    </location>
</feature>
<feature type="domain" description="C2H2-type" evidence="13">
    <location>
        <begin position="968"/>
        <end position="995"/>
    </location>
</feature>
<dbReference type="FunFam" id="3.30.160.60:FF:001370">
    <property type="entry name" value="Zinc finger protein"/>
    <property type="match status" value="1"/>
</dbReference>
<evidence type="ECO:0000256" key="7">
    <source>
        <dbReference type="ARBA" id="ARBA00023015"/>
    </source>
</evidence>
<feature type="compositionally biased region" description="Polar residues" evidence="12">
    <location>
        <begin position="1057"/>
        <end position="1068"/>
    </location>
</feature>
<evidence type="ECO:0000256" key="1">
    <source>
        <dbReference type="ARBA" id="ARBA00004123"/>
    </source>
</evidence>
<dbReference type="SUPFAM" id="SSF57667">
    <property type="entry name" value="beta-beta-alpha zinc fingers"/>
    <property type="match status" value="14"/>
</dbReference>
<feature type="domain" description="C2H2-type" evidence="13">
    <location>
        <begin position="857"/>
        <end position="884"/>
    </location>
</feature>
<dbReference type="Pfam" id="PF00096">
    <property type="entry name" value="zf-C2H2"/>
    <property type="match status" value="11"/>
</dbReference>
<evidence type="ECO:0000256" key="4">
    <source>
        <dbReference type="ARBA" id="ARBA00022737"/>
    </source>
</evidence>
<feature type="domain" description="C2H2-type" evidence="13">
    <location>
        <begin position="459"/>
        <end position="486"/>
    </location>
</feature>
<dbReference type="Ensembl" id="ENSOSIT00000043613.1">
    <property type="protein sequence ID" value="ENSOSIP00000041411.1"/>
    <property type="gene ID" value="ENSOSIG00000020108.1"/>
</dbReference>
<evidence type="ECO:0000313" key="14">
    <source>
        <dbReference type="Ensembl" id="ENSOSIP00000041411.1"/>
    </source>
</evidence>
<dbReference type="PANTHER" id="PTHR24384">
    <property type="entry name" value="FINGER PUTATIVE TRANSCRIPTION FACTOR FAMILY-RELATED"/>
    <property type="match status" value="1"/>
</dbReference>
<feature type="domain" description="C2H2-type" evidence="13">
    <location>
        <begin position="789"/>
        <end position="818"/>
    </location>
</feature>
<dbReference type="AlphaFoldDB" id="A0A8C7ZIY7"/>
<dbReference type="PROSITE" id="PS00028">
    <property type="entry name" value="ZINC_FINGER_C2H2_1"/>
    <property type="match status" value="16"/>
</dbReference>
<keyword evidence="7" id="KW-0805">Transcription regulation</keyword>
<dbReference type="InterPro" id="IPR036236">
    <property type="entry name" value="Znf_C2H2_sf"/>
</dbReference>
<dbReference type="FunFam" id="3.30.160.60:FF:000508">
    <property type="entry name" value="Myeloid zinc finger 1"/>
    <property type="match status" value="1"/>
</dbReference>
<dbReference type="GO" id="GO:0008270">
    <property type="term" value="F:zinc ion binding"/>
    <property type="evidence" value="ECO:0007669"/>
    <property type="project" value="UniProtKB-KW"/>
</dbReference>
<feature type="domain" description="C2H2-type" evidence="13">
    <location>
        <begin position="706"/>
        <end position="733"/>
    </location>
</feature>
<dbReference type="PANTHER" id="PTHR24384:SF192">
    <property type="entry name" value="ZINC FINGER AND BTB DOMAIN-CONTAINING PROTEIN 47"/>
    <property type="match status" value="1"/>
</dbReference>
<feature type="domain" description="C2H2-type" evidence="13">
    <location>
        <begin position="485"/>
        <end position="512"/>
    </location>
</feature>
<dbReference type="GO" id="GO:0000978">
    <property type="term" value="F:RNA polymerase II cis-regulatory region sequence-specific DNA binding"/>
    <property type="evidence" value="ECO:0007669"/>
    <property type="project" value="TreeGrafter"/>
</dbReference>
<dbReference type="FunFam" id="3.30.160.60:FF:001480">
    <property type="entry name" value="Si:cabz01071911.3"/>
    <property type="match status" value="1"/>
</dbReference>
<dbReference type="FunFam" id="3.30.160.60:FF:000770">
    <property type="entry name" value="zinc finger protein 16"/>
    <property type="match status" value="1"/>
</dbReference>
<feature type="compositionally biased region" description="Basic residues" evidence="12">
    <location>
        <begin position="650"/>
        <end position="659"/>
    </location>
</feature>
<evidence type="ECO:0000256" key="9">
    <source>
        <dbReference type="ARBA" id="ARBA00023163"/>
    </source>
</evidence>
<evidence type="ECO:0000256" key="10">
    <source>
        <dbReference type="ARBA" id="ARBA00023242"/>
    </source>
</evidence>
<dbReference type="FunFam" id="3.30.160.60:FF:000965">
    <property type="entry name" value="Neurotrophin receptor-interacting factor homolog"/>
    <property type="match status" value="1"/>
</dbReference>
<feature type="domain" description="C2H2-type" evidence="13">
    <location>
        <begin position="290"/>
        <end position="317"/>
    </location>
</feature>
<dbReference type="InterPro" id="IPR013087">
    <property type="entry name" value="Znf_C2H2_type"/>
</dbReference>
<feature type="compositionally biased region" description="Basic and acidic residues" evidence="12">
    <location>
        <begin position="71"/>
        <end position="80"/>
    </location>
</feature>
<evidence type="ECO:0000256" key="2">
    <source>
        <dbReference type="ARBA" id="ARBA00006991"/>
    </source>
</evidence>
<sequence>MYTNVLFKKNCFFPPLDVNQAFARDEGLPPEHQDKIRRVEQEHPNPAYIKEEDEQIQILVEAGITYPIPLKSKEDDEKPHSPLLHPNPNVGGANCEAAEPEQRNNNQIPDLSEPGAEQKVLCRSLQKPLEFQNSSDQSNKSFSCSACGKRFSQNSNLKTHMRIHTGEKPFVCSFCNKRFVQKVHLRYHMVRHTGEKLLGCSTCGQRFNWVYQLKNHRCGNTELNGADDNAETAADEGAASAEHPGCVQSQEESSHVSAHQMLLKDISYANSTKGFTQKNHLQAHAGEKGFTCSVCCRVFLWKRQLQRHMRSHAGATSLSCTACSKTFALPHQLRLHQCVRRDSLGQTREAGTPGRPPYKNSRRAVRQFPCFQCGKVFGLRDSLMRHLRCHTGEKPFGCSVCGKQFRDRGNMGQHMVVHTGEKRFTCMSYALIQHMRIHTRQTQFSCSVCAKYVTDLKPHSCPQCSKAFRYSSYLKIHMRQHTERYFCSVCGHKSTSSSNLKVHMRTHTGEKPFSCEICSKKYTNKASMQSHMSVHNAERKYSCDVCKKTFAWFTELKYHQCVGESSPQQSYEEDAGINLKRQILYNLNDILVDTDFQSSILSQSNSENNSSSPSLPLSTAMSYHAPISSCSDEDFDCSQEAQSQISTSVPKRKRGRPRLTKPVVQTKRKRSGPSQTFNCFVCGQTLQGKGFLLKHVLSVCAGPQDNRCGYCGEFLNSADGLTAHLRFHQKTSKTCSFCGKTFTSILAQELHVRLHTGEKPYSCHVCGKKFTQKGNLTSHLHVHASEKPFKCKECPRAFCHLTSLERHVKEQSQNVLHTCTVCSQEFGKLSALRKHMTAHKTDGIQKSKRCRSSAPSYCCKVCNDSFDRKTLLEKHAETHLQDPDCCCAICGYQYESTDSLIAHLRSHRDARSTCDTCGKSFPGYSALLMHLRIHTGEKPFTCSYCGKAFNQTGNLKTHLKIHTGERAFSCSICGKGFTQKQTLDTHIRFHNKERRFLCQVCGKGFMQEVDLKRHILIHTGEKPYICSVCGKSFQAKRSLNGHLKGHSAEGKDAGPNAENSSESQSFGSLNPGYLQL</sequence>
<evidence type="ECO:0000256" key="8">
    <source>
        <dbReference type="ARBA" id="ARBA00023125"/>
    </source>
</evidence>
<keyword evidence="6" id="KW-0862">Zinc</keyword>
<dbReference type="Proteomes" id="UP000694383">
    <property type="component" value="Unplaced"/>
</dbReference>
<dbReference type="FunFam" id="3.30.160.60:FF:000417">
    <property type="entry name" value="Zinc finger protein"/>
    <property type="match status" value="1"/>
</dbReference>
<feature type="region of interest" description="Disordered" evidence="12">
    <location>
        <begin position="1043"/>
        <end position="1076"/>
    </location>
</feature>
<keyword evidence="9" id="KW-0804">Transcription</keyword>
<feature type="domain" description="C2H2-type" evidence="13">
    <location>
        <begin position="733"/>
        <end position="760"/>
    </location>
</feature>
<accession>A0A8C7ZIY7</accession>
<dbReference type="GO" id="GO:0005634">
    <property type="term" value="C:nucleus"/>
    <property type="evidence" value="ECO:0007669"/>
    <property type="project" value="UniProtKB-SubCell"/>
</dbReference>
<feature type="domain" description="C2H2-type" evidence="13">
    <location>
        <begin position="940"/>
        <end position="967"/>
    </location>
</feature>
<keyword evidence="4" id="KW-0677">Repeat</keyword>
<feature type="domain" description="C2H2-type" evidence="13">
    <location>
        <begin position="513"/>
        <end position="540"/>
    </location>
</feature>
<feature type="domain" description="C2H2-type" evidence="13">
    <location>
        <begin position="368"/>
        <end position="395"/>
    </location>
</feature>